<gene>
    <name evidence="1" type="ORF">L211DRAFT_850529</name>
</gene>
<evidence type="ECO:0000313" key="2">
    <source>
        <dbReference type="Proteomes" id="UP000267821"/>
    </source>
</evidence>
<dbReference type="InParanoid" id="A0A3N4LHZ0"/>
<sequence>MAPIPPIMVRPCNLLQKNASVSSTTTKECDLNKTHMCDTHHLLNSVPLPIIPKHVPYQHSMVSPFGSTLIHHARLYTNTRLKTLQAPTRHLSYTGAPTIHIHNSFESCVCLSCFLVVTRKDSWMSQDLRFQVQHPDYGQQQPYSLFRFLGSGIDDPWTSERATIIVPRVVGSDLDEVN</sequence>
<name>A0A3N4LHZ0_9PEZI</name>
<reference evidence="1 2" key="1">
    <citation type="journal article" date="2018" name="Nat. Ecol. Evol.">
        <title>Pezizomycetes genomes reveal the molecular basis of ectomycorrhizal truffle lifestyle.</title>
        <authorList>
            <person name="Murat C."/>
            <person name="Payen T."/>
            <person name="Noel B."/>
            <person name="Kuo A."/>
            <person name="Morin E."/>
            <person name="Chen J."/>
            <person name="Kohler A."/>
            <person name="Krizsan K."/>
            <person name="Balestrini R."/>
            <person name="Da Silva C."/>
            <person name="Montanini B."/>
            <person name="Hainaut M."/>
            <person name="Levati E."/>
            <person name="Barry K.W."/>
            <person name="Belfiori B."/>
            <person name="Cichocki N."/>
            <person name="Clum A."/>
            <person name="Dockter R.B."/>
            <person name="Fauchery L."/>
            <person name="Guy J."/>
            <person name="Iotti M."/>
            <person name="Le Tacon F."/>
            <person name="Lindquist E.A."/>
            <person name="Lipzen A."/>
            <person name="Malagnac F."/>
            <person name="Mello A."/>
            <person name="Molinier V."/>
            <person name="Miyauchi S."/>
            <person name="Poulain J."/>
            <person name="Riccioni C."/>
            <person name="Rubini A."/>
            <person name="Sitrit Y."/>
            <person name="Splivallo R."/>
            <person name="Traeger S."/>
            <person name="Wang M."/>
            <person name="Zifcakova L."/>
            <person name="Wipf D."/>
            <person name="Zambonelli A."/>
            <person name="Paolocci F."/>
            <person name="Nowrousian M."/>
            <person name="Ottonello S."/>
            <person name="Baldrian P."/>
            <person name="Spatafora J.W."/>
            <person name="Henrissat B."/>
            <person name="Nagy L.G."/>
            <person name="Aury J.M."/>
            <person name="Wincker P."/>
            <person name="Grigoriev I.V."/>
            <person name="Bonfante P."/>
            <person name="Martin F.M."/>
        </authorList>
    </citation>
    <scope>NUCLEOTIDE SEQUENCE [LARGE SCALE GENOMIC DNA]</scope>
    <source>
        <strain evidence="1 2">ATCC MYA-4762</strain>
    </source>
</reference>
<dbReference type="Proteomes" id="UP000267821">
    <property type="component" value="Unassembled WGS sequence"/>
</dbReference>
<accession>A0A3N4LHZ0</accession>
<protein>
    <submittedName>
        <fullName evidence="1">Uncharacterized protein</fullName>
    </submittedName>
</protein>
<proteinExistence type="predicted"/>
<keyword evidence="2" id="KW-1185">Reference proteome</keyword>
<dbReference type="EMBL" id="ML121551">
    <property type="protein sequence ID" value="RPB22493.1"/>
    <property type="molecule type" value="Genomic_DNA"/>
</dbReference>
<dbReference type="AlphaFoldDB" id="A0A3N4LHZ0"/>
<organism evidence="1 2">
    <name type="scientific">Terfezia boudieri ATCC MYA-4762</name>
    <dbReference type="NCBI Taxonomy" id="1051890"/>
    <lineage>
        <taxon>Eukaryota</taxon>
        <taxon>Fungi</taxon>
        <taxon>Dikarya</taxon>
        <taxon>Ascomycota</taxon>
        <taxon>Pezizomycotina</taxon>
        <taxon>Pezizomycetes</taxon>
        <taxon>Pezizales</taxon>
        <taxon>Pezizaceae</taxon>
        <taxon>Terfezia</taxon>
    </lineage>
</organism>
<evidence type="ECO:0000313" key="1">
    <source>
        <dbReference type="EMBL" id="RPB22493.1"/>
    </source>
</evidence>